<dbReference type="FunFam" id="1.10.10.10:FF:000218">
    <property type="entry name" value="DNA-directed RNA polymerase III subunit RPC3"/>
    <property type="match status" value="1"/>
</dbReference>
<dbReference type="PANTHER" id="PTHR12949:SF0">
    <property type="entry name" value="DNA-DIRECTED RNA POLYMERASE III SUBUNIT RPC3"/>
    <property type="match status" value="1"/>
</dbReference>
<sequence length="524" mass="58899">MSGEKDRLAKAILLEHFGPIVQKVAGGLLERGRSTLVVLVRRLELSAKQVRECLFILIQHNMVTYAESAEGSRMVVYYQININAILLRDRFPLYMKAVRQKCGEESQRMFTEILRHGRANYPLLAANAQGPGMTRDQIADVFKALLDARVVVECRPQDSVTAEDQLMSEEAAEVARRGGLPLTATEMTKLRRELALKRDQYDDGVETGSKRKVVLDLEEITNKKVAVNEDPEQDPDKYYRANFAKLHVFLRNEAIARLAERRMNASAGEVVRKLLSASEHKMRDCGTEAKSEPVSQIMLSSILDPNIPLPVDGRPPGFSGTLDYLESLMQDDLKLVTKESEGGGGQFSVNLKQAAIELKARMMESVVQEKFGDAARRIWRILLLMQKLNETQVNKFALVPLKTARHCLYAMHNAGLAFIQDVPKTLDHSAARTFFLWYVSIPKSTTQLAQSAYHALANLKRRRATEIEARALLIEKMSRTDIIEGDAQLSESEAAAVENLNRVVDQLVGSEIRMAEMLMVLEEF</sequence>
<name>A0AAD5TF97_9FUNG</name>
<keyword evidence="4 8" id="KW-0240">DNA-directed RNA polymerase</keyword>
<dbReference type="Pfam" id="PF22536">
    <property type="entry name" value="WHD_POLR3C"/>
    <property type="match status" value="1"/>
</dbReference>
<gene>
    <name evidence="12" type="primary">POLR3C</name>
    <name evidence="12" type="ORF">HDU87_006471</name>
</gene>
<evidence type="ECO:0000256" key="8">
    <source>
        <dbReference type="RuleBase" id="RU367076"/>
    </source>
</evidence>
<comment type="subunit">
    <text evidence="8">Component of the RNA polymerase III (Pol III) complex consisting of 17 subunits.</text>
</comment>
<dbReference type="PANTHER" id="PTHR12949">
    <property type="entry name" value="RNA POLYMERASE III DNA DIRECTED -RELATED"/>
    <property type="match status" value="1"/>
</dbReference>
<proteinExistence type="inferred from homology"/>
<evidence type="ECO:0000256" key="3">
    <source>
        <dbReference type="ARBA" id="ARBA00016689"/>
    </source>
</evidence>
<keyword evidence="5 8" id="KW-0804">Transcription</keyword>
<dbReference type="GO" id="GO:0005666">
    <property type="term" value="C:RNA polymerase III complex"/>
    <property type="evidence" value="ECO:0007669"/>
    <property type="project" value="UniProtKB-UniRule"/>
</dbReference>
<dbReference type="Pfam" id="PF08221">
    <property type="entry name" value="HTH_9"/>
    <property type="match status" value="1"/>
</dbReference>
<evidence type="ECO:0000256" key="5">
    <source>
        <dbReference type="ARBA" id="ARBA00023163"/>
    </source>
</evidence>
<feature type="domain" description="RNA polymerase III Rpc82 C -terminal" evidence="9">
    <location>
        <begin position="142"/>
        <end position="288"/>
    </location>
</feature>
<keyword evidence="13" id="KW-1185">Reference proteome</keyword>
<evidence type="ECO:0000259" key="11">
    <source>
        <dbReference type="Pfam" id="PF22536"/>
    </source>
</evidence>
<dbReference type="InterPro" id="IPR013197">
    <property type="entry name" value="RNA_pol_III_RPC82-rel_HTH"/>
</dbReference>
<evidence type="ECO:0000256" key="1">
    <source>
        <dbReference type="ARBA" id="ARBA00004123"/>
    </source>
</evidence>
<evidence type="ECO:0000313" key="13">
    <source>
        <dbReference type="Proteomes" id="UP001212152"/>
    </source>
</evidence>
<dbReference type="InterPro" id="IPR055207">
    <property type="entry name" value="POLR3C_WHD"/>
</dbReference>
<dbReference type="InterPro" id="IPR008806">
    <property type="entry name" value="RNA_pol_III_Rpc82_C"/>
</dbReference>
<dbReference type="Proteomes" id="UP001212152">
    <property type="component" value="Unassembled WGS sequence"/>
</dbReference>
<accession>A0AAD5TF97</accession>
<evidence type="ECO:0000256" key="2">
    <source>
        <dbReference type="ARBA" id="ARBA00007206"/>
    </source>
</evidence>
<dbReference type="AlphaFoldDB" id="A0AAD5TF97"/>
<dbReference type="EMBL" id="JADGJQ010000056">
    <property type="protein sequence ID" value="KAJ3175074.1"/>
    <property type="molecule type" value="Genomic_DNA"/>
</dbReference>
<evidence type="ECO:0000256" key="4">
    <source>
        <dbReference type="ARBA" id="ARBA00022478"/>
    </source>
</evidence>
<reference evidence="12" key="1">
    <citation type="submission" date="2020-05" db="EMBL/GenBank/DDBJ databases">
        <title>Phylogenomic resolution of chytrid fungi.</title>
        <authorList>
            <person name="Stajich J.E."/>
            <person name="Amses K."/>
            <person name="Simmons R."/>
            <person name="Seto K."/>
            <person name="Myers J."/>
            <person name="Bonds A."/>
            <person name="Quandt C.A."/>
            <person name="Barry K."/>
            <person name="Liu P."/>
            <person name="Grigoriev I."/>
            <person name="Longcore J.E."/>
            <person name="James T.Y."/>
        </authorList>
    </citation>
    <scope>NUCLEOTIDE SEQUENCE</scope>
    <source>
        <strain evidence="12">JEL0379</strain>
    </source>
</reference>
<organism evidence="12 13">
    <name type="scientific">Geranomyces variabilis</name>
    <dbReference type="NCBI Taxonomy" id="109894"/>
    <lineage>
        <taxon>Eukaryota</taxon>
        <taxon>Fungi</taxon>
        <taxon>Fungi incertae sedis</taxon>
        <taxon>Chytridiomycota</taxon>
        <taxon>Chytridiomycota incertae sedis</taxon>
        <taxon>Chytridiomycetes</taxon>
        <taxon>Spizellomycetales</taxon>
        <taxon>Powellomycetaceae</taxon>
        <taxon>Geranomyces</taxon>
    </lineage>
</organism>
<comment type="subcellular location">
    <subcellularLocation>
        <location evidence="1 8">Nucleus</location>
    </subcellularLocation>
</comment>
<evidence type="ECO:0000313" key="12">
    <source>
        <dbReference type="EMBL" id="KAJ3175074.1"/>
    </source>
</evidence>
<evidence type="ECO:0000256" key="7">
    <source>
        <dbReference type="ARBA" id="ARBA00025127"/>
    </source>
</evidence>
<dbReference type="GO" id="GO:0006351">
    <property type="term" value="P:DNA-templated transcription"/>
    <property type="evidence" value="ECO:0007669"/>
    <property type="project" value="InterPro"/>
</dbReference>
<feature type="domain" description="RNA polymerase III subunit RPC82-related helix-turn-helix" evidence="10">
    <location>
        <begin position="8"/>
        <end position="67"/>
    </location>
</feature>
<dbReference type="Gene3D" id="1.10.10.10">
    <property type="entry name" value="Winged helix-like DNA-binding domain superfamily/Winged helix DNA-binding domain"/>
    <property type="match status" value="4"/>
</dbReference>
<dbReference type="InterPro" id="IPR036388">
    <property type="entry name" value="WH-like_DNA-bd_sf"/>
</dbReference>
<keyword evidence="6 8" id="KW-0539">Nucleus</keyword>
<dbReference type="InterPro" id="IPR039748">
    <property type="entry name" value="RPC3"/>
</dbReference>
<comment type="similarity">
    <text evidence="2">Belongs to the eukaryotic RPC3/POLR3C RNA polymerase subunit family.</text>
</comment>
<evidence type="ECO:0000259" key="10">
    <source>
        <dbReference type="Pfam" id="PF08221"/>
    </source>
</evidence>
<protein>
    <recommendedName>
        <fullName evidence="3 8">DNA-directed RNA polymerase III subunit RPC3</fullName>
        <shortName evidence="8">RNA polymerase III subunit C3</shortName>
    </recommendedName>
</protein>
<evidence type="ECO:0000259" key="9">
    <source>
        <dbReference type="Pfam" id="PF05645"/>
    </source>
</evidence>
<comment type="function">
    <text evidence="7 8">DNA-dependent RNA polymerase catalyzes the transcription of DNA into RNA using the four ribonucleoside triphosphates as substrates. Specific core component of RNA polymerase III which synthesizes small RNAs, such as 5S rRNA and tRNAs.</text>
</comment>
<feature type="domain" description="DNA-directed RNA polymerase III subunit RPC3 winged-helix" evidence="11">
    <location>
        <begin position="364"/>
        <end position="439"/>
    </location>
</feature>
<evidence type="ECO:0000256" key="6">
    <source>
        <dbReference type="ARBA" id="ARBA00023242"/>
    </source>
</evidence>
<dbReference type="Pfam" id="PF05645">
    <property type="entry name" value="RNA_pol_Rpc82"/>
    <property type="match status" value="1"/>
</dbReference>
<dbReference type="GO" id="GO:0003697">
    <property type="term" value="F:single-stranded DNA binding"/>
    <property type="evidence" value="ECO:0007669"/>
    <property type="project" value="UniProtKB-UniRule"/>
</dbReference>
<comment type="similarity">
    <text evidence="8">Belongs to the RNA polymerase beta chain family.</text>
</comment>
<comment type="caution">
    <text evidence="12">The sequence shown here is derived from an EMBL/GenBank/DDBJ whole genome shotgun (WGS) entry which is preliminary data.</text>
</comment>